<feature type="domain" description="Glycosyltransferase subfamily 4-like N-terminal" evidence="3">
    <location>
        <begin position="16"/>
        <end position="174"/>
    </location>
</feature>
<dbReference type="STRING" id="589865.DaAHT2_0372"/>
<dbReference type="SUPFAM" id="SSF53756">
    <property type="entry name" value="UDP-Glycosyltransferase/glycogen phosphorylase"/>
    <property type="match status" value="1"/>
</dbReference>
<keyword evidence="1 4" id="KW-0808">Transferase</keyword>
<dbReference type="eggNOG" id="COG0438">
    <property type="taxonomic scope" value="Bacteria"/>
</dbReference>
<dbReference type="PANTHER" id="PTHR46401">
    <property type="entry name" value="GLYCOSYLTRANSFERASE WBBK-RELATED"/>
    <property type="match status" value="1"/>
</dbReference>
<sequence length="377" mass="41552">MKIGFFTYGIHGERMTGIARYTVELTRALSKIEPDLEIILLNPYPESDHPWYQEFPSHPLPHLRKLPLAATLGNLELHRAATRLRLDILHDPCGIAPFLAPKGGYLRVTTIHDALPAVYPQIQQLLTRMVFATLVKRAGSNSDAIFTVSQASAADLIKFYKFPAAKVHVTLEGVAPPNDLSRKQVEKAMERLGVVPPFLMSVGALHPRKNIQRILKAFAIVHRTHPEAKLVIAGPPSWGENEEFLSVRDAVVGDSGVVFTGYIGDLELGALYQRTHGLVFPALYEGFGLPVLEAMSHGAPVLTSNVSSLPEVAGDAAILVDPTSVDEIAKGMRRLLEDEDLRIELSHKGRSRSQTFSWQATAMETLRVYHLLLDQAG</sequence>
<dbReference type="Pfam" id="PF13439">
    <property type="entry name" value="Glyco_transf_4"/>
    <property type="match status" value="1"/>
</dbReference>
<feature type="domain" description="Glycosyl transferase family 1" evidence="2">
    <location>
        <begin position="196"/>
        <end position="351"/>
    </location>
</feature>
<dbReference type="CDD" id="cd03809">
    <property type="entry name" value="GT4_MtfB-like"/>
    <property type="match status" value="1"/>
</dbReference>
<reference evidence="5" key="1">
    <citation type="submission" date="2010-02" db="EMBL/GenBank/DDBJ databases">
        <title>Complete sequence of Desulfurivibrio alkaliphilus AHT2.</title>
        <authorList>
            <consortium name="US DOE Joint Genome Institute"/>
            <person name="Pitluck S."/>
            <person name="Chertkov O."/>
            <person name="Detter J.C."/>
            <person name="Han C."/>
            <person name="Tapia R."/>
            <person name="Larimer F."/>
            <person name="Land M."/>
            <person name="Hauser L."/>
            <person name="Kyrpides N."/>
            <person name="Mikhailova N."/>
            <person name="Sorokin D.Y."/>
            <person name="Muyzer G."/>
            <person name="Woyke T."/>
        </authorList>
    </citation>
    <scope>NUCLEOTIDE SEQUENCE [LARGE SCALE GENOMIC DNA]</scope>
    <source>
        <strain evidence="5">DSM 19089 / UNIQEM U267 / AHT2</strain>
    </source>
</reference>
<dbReference type="KEGG" id="dak:DaAHT2_0372"/>
<accession>D6YZS1</accession>
<dbReference type="GO" id="GO:0016757">
    <property type="term" value="F:glycosyltransferase activity"/>
    <property type="evidence" value="ECO:0007669"/>
    <property type="project" value="InterPro"/>
</dbReference>
<dbReference type="FunFam" id="3.40.50.2000:FF:000119">
    <property type="entry name" value="Glycosyl transferase group 1"/>
    <property type="match status" value="1"/>
</dbReference>
<evidence type="ECO:0000259" key="3">
    <source>
        <dbReference type="Pfam" id="PF13439"/>
    </source>
</evidence>
<dbReference type="GO" id="GO:0009103">
    <property type="term" value="P:lipopolysaccharide biosynthetic process"/>
    <property type="evidence" value="ECO:0007669"/>
    <property type="project" value="TreeGrafter"/>
</dbReference>
<dbReference type="InterPro" id="IPR028098">
    <property type="entry name" value="Glyco_trans_4-like_N"/>
</dbReference>
<name>D6YZS1_DESAT</name>
<dbReference type="OrthoDB" id="9767517at2"/>
<gene>
    <name evidence="4" type="ordered locus">DaAHT2_0372</name>
</gene>
<evidence type="ECO:0000313" key="4">
    <source>
        <dbReference type="EMBL" id="ADH85078.1"/>
    </source>
</evidence>
<dbReference type="FunCoup" id="D6YZS1">
    <property type="interactions" value="64"/>
</dbReference>
<dbReference type="AlphaFoldDB" id="D6YZS1"/>
<dbReference type="Proteomes" id="UP000001508">
    <property type="component" value="Chromosome"/>
</dbReference>
<dbReference type="HOGENOM" id="CLU_009583_27_6_7"/>
<proteinExistence type="predicted"/>
<dbReference type="InParanoid" id="D6YZS1"/>
<dbReference type="EMBL" id="CP001940">
    <property type="protein sequence ID" value="ADH85078.1"/>
    <property type="molecule type" value="Genomic_DNA"/>
</dbReference>
<dbReference type="PANTHER" id="PTHR46401:SF2">
    <property type="entry name" value="GLYCOSYLTRANSFERASE WBBK-RELATED"/>
    <property type="match status" value="1"/>
</dbReference>
<protein>
    <submittedName>
        <fullName evidence="4">Glycosyl transferase group 1</fullName>
    </submittedName>
</protein>
<dbReference type="InterPro" id="IPR001296">
    <property type="entry name" value="Glyco_trans_1"/>
</dbReference>
<evidence type="ECO:0000259" key="2">
    <source>
        <dbReference type="Pfam" id="PF00534"/>
    </source>
</evidence>
<dbReference type="CAZy" id="GT4">
    <property type="family name" value="Glycosyltransferase Family 4"/>
</dbReference>
<dbReference type="Gene3D" id="3.40.50.2000">
    <property type="entry name" value="Glycogen Phosphorylase B"/>
    <property type="match status" value="2"/>
</dbReference>
<evidence type="ECO:0000256" key="1">
    <source>
        <dbReference type="ARBA" id="ARBA00022679"/>
    </source>
</evidence>
<dbReference type="Pfam" id="PF00534">
    <property type="entry name" value="Glycos_transf_1"/>
    <property type="match status" value="1"/>
</dbReference>
<keyword evidence="5" id="KW-1185">Reference proteome</keyword>
<organism evidence="4 5">
    <name type="scientific">Desulfurivibrio alkaliphilus (strain DSM 19089 / UNIQEM U267 / AHT2)</name>
    <dbReference type="NCBI Taxonomy" id="589865"/>
    <lineage>
        <taxon>Bacteria</taxon>
        <taxon>Pseudomonadati</taxon>
        <taxon>Thermodesulfobacteriota</taxon>
        <taxon>Desulfobulbia</taxon>
        <taxon>Desulfobulbales</taxon>
        <taxon>Desulfobulbaceae</taxon>
        <taxon>Desulfurivibrio</taxon>
    </lineage>
</organism>
<evidence type="ECO:0000313" key="5">
    <source>
        <dbReference type="Proteomes" id="UP000001508"/>
    </source>
</evidence>